<reference evidence="5 6" key="1">
    <citation type="submission" date="2019-05" db="EMBL/GenBank/DDBJ databases">
        <title>Polaribacter aestuariivivens sp. nov., isolated from a tidal flat.</title>
        <authorList>
            <person name="Yoon J.-H."/>
        </authorList>
    </citation>
    <scope>NUCLEOTIDE SEQUENCE [LARGE SCALE GENOMIC DNA]</scope>
    <source>
        <strain evidence="5 6">DBTF-3</strain>
    </source>
</reference>
<dbReference type="SMART" id="SM00421">
    <property type="entry name" value="HTH_LUXR"/>
    <property type="match status" value="1"/>
</dbReference>
<dbReference type="GO" id="GO:0003677">
    <property type="term" value="F:DNA binding"/>
    <property type="evidence" value="ECO:0007669"/>
    <property type="project" value="UniProtKB-KW"/>
</dbReference>
<dbReference type="EMBL" id="VANR01000002">
    <property type="protein sequence ID" value="TMM31371.1"/>
    <property type="molecule type" value="Genomic_DNA"/>
</dbReference>
<name>A0A5S3N7T3_9FLAO</name>
<dbReference type="InterPro" id="IPR036388">
    <property type="entry name" value="WH-like_DNA-bd_sf"/>
</dbReference>
<evidence type="ECO:0000256" key="3">
    <source>
        <dbReference type="ARBA" id="ARBA00023163"/>
    </source>
</evidence>
<evidence type="ECO:0000256" key="1">
    <source>
        <dbReference type="ARBA" id="ARBA00023015"/>
    </source>
</evidence>
<keyword evidence="2" id="KW-0238">DNA-binding</keyword>
<dbReference type="CDD" id="cd06170">
    <property type="entry name" value="LuxR_C_like"/>
    <property type="match status" value="1"/>
</dbReference>
<dbReference type="OrthoDB" id="9797341at2"/>
<dbReference type="SUPFAM" id="SSF46894">
    <property type="entry name" value="C-terminal effector domain of the bipartite response regulators"/>
    <property type="match status" value="1"/>
</dbReference>
<keyword evidence="1" id="KW-0805">Transcription regulation</keyword>
<dbReference type="PROSITE" id="PS50043">
    <property type="entry name" value="HTH_LUXR_2"/>
    <property type="match status" value="1"/>
</dbReference>
<accession>A0A5S3N7T3</accession>
<dbReference type="PRINTS" id="PR00038">
    <property type="entry name" value="HTHLUXR"/>
</dbReference>
<evidence type="ECO:0000313" key="6">
    <source>
        <dbReference type="Proteomes" id="UP000307140"/>
    </source>
</evidence>
<dbReference type="AlphaFoldDB" id="A0A5S3N7T3"/>
<evidence type="ECO:0000256" key="2">
    <source>
        <dbReference type="ARBA" id="ARBA00023125"/>
    </source>
</evidence>
<dbReference type="PANTHER" id="PTHR44688:SF16">
    <property type="entry name" value="DNA-BINDING TRANSCRIPTIONAL ACTIVATOR DEVR_DOSR"/>
    <property type="match status" value="1"/>
</dbReference>
<dbReference type="PANTHER" id="PTHR44688">
    <property type="entry name" value="DNA-BINDING TRANSCRIPTIONAL ACTIVATOR DEVR_DOSR"/>
    <property type="match status" value="1"/>
</dbReference>
<evidence type="ECO:0000259" key="4">
    <source>
        <dbReference type="PROSITE" id="PS50043"/>
    </source>
</evidence>
<evidence type="ECO:0000313" key="5">
    <source>
        <dbReference type="EMBL" id="TMM31371.1"/>
    </source>
</evidence>
<dbReference type="InterPro" id="IPR000792">
    <property type="entry name" value="Tscrpt_reg_LuxR_C"/>
</dbReference>
<sequence>MGVVKLFSKLDFEERATLKVDTKKRLPIQIVKDFLFFFDISLEDIPKFTVFSKTLQKNKNFVQKHQKEFNSLTEREKEVFILVVNGYKTAEIAEELYVETTTISTHRKKIKQKLQLESIFDWYKYAKAFELIEF</sequence>
<comment type="caution">
    <text evidence="5">The sequence shown here is derived from an EMBL/GenBank/DDBJ whole genome shotgun (WGS) entry which is preliminary data.</text>
</comment>
<dbReference type="Pfam" id="PF00196">
    <property type="entry name" value="GerE"/>
    <property type="match status" value="1"/>
</dbReference>
<protein>
    <submittedName>
        <fullName evidence="5">Helix-turn-helix transcriptional regulator</fullName>
    </submittedName>
</protein>
<keyword evidence="6" id="KW-1185">Reference proteome</keyword>
<dbReference type="GO" id="GO:0006355">
    <property type="term" value="P:regulation of DNA-templated transcription"/>
    <property type="evidence" value="ECO:0007669"/>
    <property type="project" value="InterPro"/>
</dbReference>
<organism evidence="5 6">
    <name type="scientific">Polaribacter aestuariivivens</name>
    <dbReference type="NCBI Taxonomy" id="2304626"/>
    <lineage>
        <taxon>Bacteria</taxon>
        <taxon>Pseudomonadati</taxon>
        <taxon>Bacteroidota</taxon>
        <taxon>Flavobacteriia</taxon>
        <taxon>Flavobacteriales</taxon>
        <taxon>Flavobacteriaceae</taxon>
    </lineage>
</organism>
<dbReference type="Gene3D" id="1.10.10.10">
    <property type="entry name" value="Winged helix-like DNA-binding domain superfamily/Winged helix DNA-binding domain"/>
    <property type="match status" value="1"/>
</dbReference>
<proteinExistence type="predicted"/>
<keyword evidence="3" id="KW-0804">Transcription</keyword>
<dbReference type="Proteomes" id="UP000307140">
    <property type="component" value="Unassembled WGS sequence"/>
</dbReference>
<dbReference type="RefSeq" id="WP_138535098.1">
    <property type="nucleotide sequence ID" value="NZ_VANR01000002.1"/>
</dbReference>
<feature type="domain" description="HTH luxR-type" evidence="4">
    <location>
        <begin position="65"/>
        <end position="130"/>
    </location>
</feature>
<gene>
    <name evidence="5" type="ORF">FDT66_05240</name>
</gene>
<dbReference type="InterPro" id="IPR016032">
    <property type="entry name" value="Sig_transdc_resp-reg_C-effctor"/>
</dbReference>